<dbReference type="RefSeq" id="WP_205127837.1">
    <property type="nucleotide sequence ID" value="NZ_CAWOLW010000488.1"/>
</dbReference>
<name>A0A3N6NJX1_9CYAN</name>
<organism evidence="1 2">
    <name type="scientific">Okeania hirsuta</name>
    <dbReference type="NCBI Taxonomy" id="1458930"/>
    <lineage>
        <taxon>Bacteria</taxon>
        <taxon>Bacillati</taxon>
        <taxon>Cyanobacteriota</taxon>
        <taxon>Cyanophyceae</taxon>
        <taxon>Oscillatoriophycideae</taxon>
        <taxon>Oscillatoriales</taxon>
        <taxon>Microcoleaceae</taxon>
        <taxon>Okeania</taxon>
    </lineage>
</organism>
<dbReference type="Proteomes" id="UP000269154">
    <property type="component" value="Unassembled WGS sequence"/>
</dbReference>
<comment type="caution">
    <text evidence="1">The sequence shown here is derived from an EMBL/GenBank/DDBJ whole genome shotgun (WGS) entry which is preliminary data.</text>
</comment>
<accession>A0A3N6NJX1</accession>
<evidence type="ECO:0000313" key="2">
    <source>
        <dbReference type="Proteomes" id="UP000269154"/>
    </source>
</evidence>
<keyword evidence="2" id="KW-1185">Reference proteome</keyword>
<dbReference type="EMBL" id="RCBY01000538">
    <property type="protein sequence ID" value="RQH16829.1"/>
    <property type="molecule type" value="Genomic_DNA"/>
</dbReference>
<protein>
    <submittedName>
        <fullName evidence="1">Uncharacterized protein</fullName>
    </submittedName>
</protein>
<sequence length="59" mass="7027">GKMLKYSYSLMNTCWTVSKNSDGWCILAKSIQDLAKIFLQSYEYLLDCKQEQRWMVYFG</sequence>
<reference evidence="1 2" key="1">
    <citation type="journal article" date="2018" name="ACS Chem. Biol.">
        <title>Ketoreductase domain dysfunction expands chemodiversity: malyngamide biosynthesis in the cyanobacterium Okeania hirsuta.</title>
        <authorList>
            <person name="Moss N.A."/>
            <person name="Leao T."/>
            <person name="Rankin M."/>
            <person name="McCullough T.M."/>
            <person name="Qu P."/>
            <person name="Korobeynikov A."/>
            <person name="Smith J.L."/>
            <person name="Gerwick L."/>
            <person name="Gerwick W.H."/>
        </authorList>
    </citation>
    <scope>NUCLEOTIDE SEQUENCE [LARGE SCALE GENOMIC DNA]</scope>
    <source>
        <strain evidence="1 2">PAB10Feb10-1</strain>
    </source>
</reference>
<feature type="non-terminal residue" evidence="1">
    <location>
        <position position="1"/>
    </location>
</feature>
<proteinExistence type="predicted"/>
<gene>
    <name evidence="1" type="ORF">D5R40_33730</name>
</gene>
<dbReference type="AlphaFoldDB" id="A0A3N6NJX1"/>
<evidence type="ECO:0000313" key="1">
    <source>
        <dbReference type="EMBL" id="RQH16829.1"/>
    </source>
</evidence>